<evidence type="ECO:0000256" key="5">
    <source>
        <dbReference type="SAM" id="Phobius"/>
    </source>
</evidence>
<feature type="transmembrane region" description="Helical" evidence="5">
    <location>
        <begin position="153"/>
        <end position="174"/>
    </location>
</feature>
<dbReference type="Pfam" id="PF01490">
    <property type="entry name" value="Aa_trans"/>
    <property type="match status" value="1"/>
</dbReference>
<comment type="caution">
    <text evidence="7">The sequence shown here is derived from an EMBL/GenBank/DDBJ whole genome shotgun (WGS) entry which is preliminary data.</text>
</comment>
<organism evidence="7 8">
    <name type="scientific">Symbiodinium microadriaticum</name>
    <name type="common">Dinoflagellate</name>
    <name type="synonym">Zooxanthella microadriatica</name>
    <dbReference type="NCBI Taxonomy" id="2951"/>
    <lineage>
        <taxon>Eukaryota</taxon>
        <taxon>Sar</taxon>
        <taxon>Alveolata</taxon>
        <taxon>Dinophyceae</taxon>
        <taxon>Suessiales</taxon>
        <taxon>Symbiodiniaceae</taxon>
        <taxon>Symbiodinium</taxon>
    </lineage>
</organism>
<accession>A0A1Q9DT77</accession>
<feature type="transmembrane region" description="Helical" evidence="5">
    <location>
        <begin position="96"/>
        <end position="116"/>
    </location>
</feature>
<reference evidence="7 8" key="1">
    <citation type="submission" date="2016-02" db="EMBL/GenBank/DDBJ databases">
        <title>Genome analysis of coral dinoflagellate symbionts highlights evolutionary adaptations to a symbiotic lifestyle.</title>
        <authorList>
            <person name="Aranda M."/>
            <person name="Li Y."/>
            <person name="Liew Y.J."/>
            <person name="Baumgarten S."/>
            <person name="Simakov O."/>
            <person name="Wilson M."/>
            <person name="Piel J."/>
            <person name="Ashoor H."/>
            <person name="Bougouffa S."/>
            <person name="Bajic V.B."/>
            <person name="Ryu T."/>
            <person name="Ravasi T."/>
            <person name="Bayer T."/>
            <person name="Micklem G."/>
            <person name="Kim H."/>
            <person name="Bhak J."/>
            <person name="Lajeunesse T.C."/>
            <person name="Voolstra C.R."/>
        </authorList>
    </citation>
    <scope>NUCLEOTIDE SEQUENCE [LARGE SCALE GENOMIC DNA]</scope>
    <source>
        <strain evidence="7 8">CCMP2467</strain>
    </source>
</reference>
<keyword evidence="4 5" id="KW-0472">Membrane</keyword>
<name>A0A1Q9DT77_SYMMI</name>
<dbReference type="EMBL" id="LSRX01000399">
    <property type="protein sequence ID" value="OLP98375.1"/>
    <property type="molecule type" value="Genomic_DNA"/>
</dbReference>
<protein>
    <recommendedName>
        <fullName evidence="6">Amino acid transporter transmembrane domain-containing protein</fullName>
    </recommendedName>
</protein>
<evidence type="ECO:0000256" key="2">
    <source>
        <dbReference type="ARBA" id="ARBA00022692"/>
    </source>
</evidence>
<keyword evidence="3 5" id="KW-1133">Transmembrane helix</keyword>
<dbReference type="Proteomes" id="UP000186817">
    <property type="component" value="Unassembled WGS sequence"/>
</dbReference>
<comment type="subcellular location">
    <subcellularLocation>
        <location evidence="1">Membrane</location>
        <topology evidence="1">Multi-pass membrane protein</topology>
    </subcellularLocation>
</comment>
<proteinExistence type="predicted"/>
<dbReference type="InterPro" id="IPR013057">
    <property type="entry name" value="AA_transpt_TM"/>
</dbReference>
<gene>
    <name evidence="7" type="ORF">AK812_SmicGene19183</name>
</gene>
<evidence type="ECO:0000259" key="6">
    <source>
        <dbReference type="Pfam" id="PF01490"/>
    </source>
</evidence>
<evidence type="ECO:0000313" key="8">
    <source>
        <dbReference type="Proteomes" id="UP000186817"/>
    </source>
</evidence>
<dbReference type="GO" id="GO:0015179">
    <property type="term" value="F:L-amino acid transmembrane transporter activity"/>
    <property type="evidence" value="ECO:0007669"/>
    <property type="project" value="TreeGrafter"/>
</dbReference>
<dbReference type="GO" id="GO:0016020">
    <property type="term" value="C:membrane"/>
    <property type="evidence" value="ECO:0007669"/>
    <property type="project" value="UniProtKB-SubCell"/>
</dbReference>
<feature type="transmembrane region" description="Helical" evidence="5">
    <location>
        <begin position="67"/>
        <end position="90"/>
    </location>
</feature>
<evidence type="ECO:0000313" key="7">
    <source>
        <dbReference type="EMBL" id="OLP98375.1"/>
    </source>
</evidence>
<keyword evidence="8" id="KW-1185">Reference proteome</keyword>
<evidence type="ECO:0000256" key="1">
    <source>
        <dbReference type="ARBA" id="ARBA00004141"/>
    </source>
</evidence>
<dbReference type="OrthoDB" id="439863at2759"/>
<dbReference type="PANTHER" id="PTHR22950">
    <property type="entry name" value="AMINO ACID TRANSPORTER"/>
    <property type="match status" value="1"/>
</dbReference>
<sequence>MHMLTDPWDDVGVSRKTGAKLVAGTRMQPRHEWCWHGLGCTRSGVVETWTMALDVAPSSSAEPLSPFLATVAVMKAIVGLCCLTLPAAFAEVRLTLALLGIVLVCVALGTGTYRVAQCYVQIRRSQDGGEEDHGLGPLGDISREVFGWQGIRFCYVAILASQFGLAVAYTDVIVPTVMKMLGLSKLTVQLWVFGISGILSFIKQLQGLAWLSIVALAAFMYIAVALLHFGLVPAQAHDQTPLALDADPWVQAHPLSNVSRPSVPIHHRMHHQSVSRKSLALVMMVISASFPPAGEDFAAASACIIKA</sequence>
<feature type="transmembrane region" description="Helical" evidence="5">
    <location>
        <begin position="186"/>
        <end position="202"/>
    </location>
</feature>
<evidence type="ECO:0000256" key="3">
    <source>
        <dbReference type="ARBA" id="ARBA00022989"/>
    </source>
</evidence>
<feature type="domain" description="Amino acid transporter transmembrane" evidence="6">
    <location>
        <begin position="65"/>
        <end position="235"/>
    </location>
</feature>
<dbReference type="AlphaFoldDB" id="A0A1Q9DT77"/>
<evidence type="ECO:0000256" key="4">
    <source>
        <dbReference type="ARBA" id="ARBA00023136"/>
    </source>
</evidence>
<feature type="transmembrane region" description="Helical" evidence="5">
    <location>
        <begin position="209"/>
        <end position="231"/>
    </location>
</feature>
<keyword evidence="2 5" id="KW-0812">Transmembrane</keyword>